<evidence type="ECO:0000313" key="1">
    <source>
        <dbReference type="EMBL" id="SHM81996.1"/>
    </source>
</evidence>
<organism evidence="1 2">
    <name type="scientific">Anaerosporobacter mobilis DSM 15930</name>
    <dbReference type="NCBI Taxonomy" id="1120996"/>
    <lineage>
        <taxon>Bacteria</taxon>
        <taxon>Bacillati</taxon>
        <taxon>Bacillota</taxon>
        <taxon>Clostridia</taxon>
        <taxon>Lachnospirales</taxon>
        <taxon>Lachnospiraceae</taxon>
        <taxon>Anaerosporobacter</taxon>
    </lineage>
</organism>
<dbReference type="RefSeq" id="WP_073289618.1">
    <property type="nucleotide sequence ID" value="NZ_FRCP01000018.1"/>
</dbReference>
<name>A0A1M7LUP3_9FIRM</name>
<keyword evidence="2" id="KW-1185">Reference proteome</keyword>
<dbReference type="AlphaFoldDB" id="A0A1M7LUP3"/>
<evidence type="ECO:0000313" key="2">
    <source>
        <dbReference type="Proteomes" id="UP000184038"/>
    </source>
</evidence>
<dbReference type="Proteomes" id="UP000184038">
    <property type="component" value="Unassembled WGS sequence"/>
</dbReference>
<protein>
    <submittedName>
        <fullName evidence="1">Uncharacterized protein</fullName>
    </submittedName>
</protein>
<gene>
    <name evidence="1" type="ORF">SAMN02746066_03421</name>
</gene>
<accession>A0A1M7LUP3</accession>
<proteinExistence type="predicted"/>
<reference evidence="1 2" key="1">
    <citation type="submission" date="2016-11" db="EMBL/GenBank/DDBJ databases">
        <authorList>
            <person name="Jaros S."/>
            <person name="Januszkiewicz K."/>
            <person name="Wedrychowicz H."/>
        </authorList>
    </citation>
    <scope>NUCLEOTIDE SEQUENCE [LARGE SCALE GENOMIC DNA]</scope>
    <source>
        <strain evidence="1 2">DSM 15930</strain>
    </source>
</reference>
<dbReference type="EMBL" id="FRCP01000018">
    <property type="protein sequence ID" value="SHM81996.1"/>
    <property type="molecule type" value="Genomic_DNA"/>
</dbReference>
<dbReference type="STRING" id="1120996.SAMN02746066_03421"/>
<sequence length="126" mass="14599">MKKIIINGTDLTVEQVYPYRYDFGKGKEVLRVEILESNHNFDDVKVLANIYNQAIEYWEDEEKKNEYIGYCKDFSCNYQDGKYSIEISRISESDLKIAELERKLAENTEVINAMLLSDLEGGVANV</sequence>